<dbReference type="InterPro" id="IPR045221">
    <property type="entry name" value="Sphingomyelin_synth-like"/>
</dbReference>
<keyword evidence="8 9" id="KW-0472">Membrane</keyword>
<evidence type="ECO:0000256" key="6">
    <source>
        <dbReference type="ARBA" id="ARBA00022989"/>
    </source>
</evidence>
<evidence type="ECO:0000259" key="10">
    <source>
        <dbReference type="Pfam" id="PF14360"/>
    </source>
</evidence>
<organism evidence="11 12">
    <name type="scientific">Necator americanus</name>
    <name type="common">Human hookworm</name>
    <dbReference type="NCBI Taxonomy" id="51031"/>
    <lineage>
        <taxon>Eukaryota</taxon>
        <taxon>Metazoa</taxon>
        <taxon>Ecdysozoa</taxon>
        <taxon>Nematoda</taxon>
        <taxon>Chromadorea</taxon>
        <taxon>Rhabditida</taxon>
        <taxon>Rhabditina</taxon>
        <taxon>Rhabditomorpha</taxon>
        <taxon>Strongyloidea</taxon>
        <taxon>Ancylostomatidae</taxon>
        <taxon>Bunostominae</taxon>
        <taxon>Necator</taxon>
    </lineage>
</organism>
<dbReference type="CDD" id="cd01610">
    <property type="entry name" value="PAP2_like"/>
    <property type="match status" value="1"/>
</dbReference>
<comment type="caution">
    <text evidence="11">The sequence shown here is derived from an EMBL/GenBank/DDBJ whole genome shotgun (WGS) entry which is preliminary data.</text>
</comment>
<keyword evidence="5" id="KW-0746">Sphingolipid metabolism</keyword>
<evidence type="ECO:0000256" key="9">
    <source>
        <dbReference type="SAM" id="Phobius"/>
    </source>
</evidence>
<evidence type="ECO:0000256" key="2">
    <source>
        <dbReference type="ARBA" id="ARBA00005441"/>
    </source>
</evidence>
<name>A0ABR1CBT4_NECAM</name>
<evidence type="ECO:0000256" key="1">
    <source>
        <dbReference type="ARBA" id="ARBA00004141"/>
    </source>
</evidence>
<feature type="transmembrane region" description="Helical" evidence="9">
    <location>
        <begin position="269"/>
        <end position="290"/>
    </location>
</feature>
<dbReference type="PANTHER" id="PTHR21290">
    <property type="entry name" value="SPHINGOMYELIN SYNTHETASE"/>
    <property type="match status" value="1"/>
</dbReference>
<feature type="domain" description="Sphingomyelin synthase-like" evidence="10">
    <location>
        <begin position="364"/>
        <end position="436"/>
    </location>
</feature>
<evidence type="ECO:0000256" key="7">
    <source>
        <dbReference type="ARBA" id="ARBA00023098"/>
    </source>
</evidence>
<evidence type="ECO:0000256" key="8">
    <source>
        <dbReference type="ARBA" id="ARBA00023136"/>
    </source>
</evidence>
<dbReference type="InterPro" id="IPR025749">
    <property type="entry name" value="Sphingomyelin_synth-like_dom"/>
</dbReference>
<keyword evidence="12" id="KW-1185">Reference proteome</keyword>
<evidence type="ECO:0000313" key="11">
    <source>
        <dbReference type="EMBL" id="KAK6735939.1"/>
    </source>
</evidence>
<feature type="transmembrane region" description="Helical" evidence="9">
    <location>
        <begin position="302"/>
        <end position="323"/>
    </location>
</feature>
<protein>
    <recommendedName>
        <fullName evidence="10">Sphingomyelin synthase-like domain-containing protein</fullName>
    </recommendedName>
</protein>
<evidence type="ECO:0000256" key="3">
    <source>
        <dbReference type="ARBA" id="ARBA00022679"/>
    </source>
</evidence>
<gene>
    <name evidence="11" type="primary">Necator_chrII.g6706</name>
    <name evidence="11" type="ORF">RB195_018913</name>
</gene>
<evidence type="ECO:0000313" key="12">
    <source>
        <dbReference type="Proteomes" id="UP001303046"/>
    </source>
</evidence>
<reference evidence="11 12" key="1">
    <citation type="submission" date="2023-08" db="EMBL/GenBank/DDBJ databases">
        <title>A Necator americanus chromosomal reference genome.</title>
        <authorList>
            <person name="Ilik V."/>
            <person name="Petrzelkova K.J."/>
            <person name="Pardy F."/>
            <person name="Fuh T."/>
            <person name="Niatou-Singa F.S."/>
            <person name="Gouil Q."/>
            <person name="Baker L."/>
            <person name="Ritchie M.E."/>
            <person name="Jex A.R."/>
            <person name="Gazzola D."/>
            <person name="Li H."/>
            <person name="Toshio Fujiwara R."/>
            <person name="Zhan B."/>
            <person name="Aroian R.V."/>
            <person name="Pafco B."/>
            <person name="Schwarz E.M."/>
        </authorList>
    </citation>
    <scope>NUCLEOTIDE SEQUENCE [LARGE SCALE GENOMIC DNA]</scope>
    <source>
        <strain evidence="11 12">Aroian</strain>
        <tissue evidence="11">Whole animal</tissue>
    </source>
</reference>
<accession>A0ABR1CBT4</accession>
<dbReference type="Pfam" id="PF14360">
    <property type="entry name" value="PAP2_C"/>
    <property type="match status" value="1"/>
</dbReference>
<keyword evidence="6 9" id="KW-1133">Transmembrane helix</keyword>
<evidence type="ECO:0000256" key="4">
    <source>
        <dbReference type="ARBA" id="ARBA00022692"/>
    </source>
</evidence>
<comment type="subcellular location">
    <subcellularLocation>
        <location evidence="1">Membrane</location>
        <topology evidence="1">Multi-pass membrane protein</topology>
    </subcellularLocation>
</comment>
<dbReference type="Proteomes" id="UP001303046">
    <property type="component" value="Unassembled WGS sequence"/>
</dbReference>
<comment type="similarity">
    <text evidence="2">Belongs to the sphingomyelin synthase family.</text>
</comment>
<evidence type="ECO:0000256" key="5">
    <source>
        <dbReference type="ARBA" id="ARBA00022919"/>
    </source>
</evidence>
<feature type="transmembrane region" description="Helical" evidence="9">
    <location>
        <begin position="394"/>
        <end position="412"/>
    </location>
</feature>
<dbReference type="EMBL" id="JAVFWL010000002">
    <property type="protein sequence ID" value="KAK6735939.1"/>
    <property type="molecule type" value="Genomic_DNA"/>
</dbReference>
<keyword evidence="7" id="KW-0443">Lipid metabolism</keyword>
<sequence>MIGEGDRSEHQKSLKSGFCDVQVCGTSSSFVEKSAPCLYTLFSTFLKQTFQEFLFNRQCYVQVVKLIHVGRNVIISRRNMMCLQLQCYLHRRMKSGVFGLASKSLNGKLQITVEMRPMYIMLGLKPQACNSLRNVAELTRQHFKEGRSNTFKGAVESGDEELEKARKGSALQILKELKDELREFEQNNNIDQIPFAFMRMLDKEKREILPTSVTKFCVVRRLPTLVSLALVGVGWLLNEVALAWIHERVPRDTTPLPDLWFSWFPEVKGAIRITEYIMLILVVNTLVIIVTHQHRWIVSRRVFFCAALSYCFRALCITIFQVPVPSVHTYCAPKTNGSFYIVSARVARMFWSAGIEQLRPRELCGDLIVSGHTVTIFTSFYAFKHYAPKKLKPLSYMFNVLAIMAVVAILFARKHYTIDVVLGYTVSTRVFMEYHALMLSYHEHSLERNILSWSWWSYIVPYFEKDAPPPHAFHNRIEWPSSCPQKVRRRLI</sequence>
<proteinExistence type="inferred from homology"/>
<keyword evidence="4 9" id="KW-0812">Transmembrane</keyword>
<keyword evidence="3" id="KW-0808">Transferase</keyword>
<feature type="transmembrane region" description="Helical" evidence="9">
    <location>
        <begin position="225"/>
        <end position="245"/>
    </location>
</feature>
<dbReference type="PANTHER" id="PTHR21290:SF4">
    <property type="entry name" value="SPHINGOMYELIN SYNTHASE-RELATED 2"/>
    <property type="match status" value="1"/>
</dbReference>